<evidence type="ECO:0000313" key="2">
    <source>
        <dbReference type="EMBL" id="CAF1524007.1"/>
    </source>
</evidence>
<evidence type="ECO:0000313" key="5">
    <source>
        <dbReference type="Proteomes" id="UP000663870"/>
    </source>
</evidence>
<feature type="domain" description="Reverse transcriptase" evidence="1">
    <location>
        <begin position="188"/>
        <end position="438"/>
    </location>
</feature>
<dbReference type="InterPro" id="IPR058912">
    <property type="entry name" value="HTH_animal"/>
</dbReference>
<name>A0A815UU45_9BILA</name>
<dbReference type="PROSITE" id="PS50878">
    <property type="entry name" value="RT_POL"/>
    <property type="match status" value="1"/>
</dbReference>
<dbReference type="Gene3D" id="3.10.10.20">
    <property type="match status" value="1"/>
</dbReference>
<accession>A0A815UU45</accession>
<dbReference type="Gene3D" id="3.30.70.2630">
    <property type="match status" value="1"/>
</dbReference>
<dbReference type="PANTHER" id="PTHR21301">
    <property type="entry name" value="REVERSE TRANSCRIPTASE"/>
    <property type="match status" value="1"/>
</dbReference>
<keyword evidence="5" id="KW-1185">Reference proteome</keyword>
<evidence type="ECO:0000313" key="3">
    <source>
        <dbReference type="EMBL" id="CAF1662976.1"/>
    </source>
</evidence>
<dbReference type="EMBL" id="CAJNOH010011395">
    <property type="protein sequence ID" value="CAF1524007.1"/>
    <property type="molecule type" value="Genomic_DNA"/>
</dbReference>
<gene>
    <name evidence="3" type="ORF">JXQ802_LOCUS56344</name>
    <name evidence="2" type="ORF">PYM288_LOCUS39784</name>
</gene>
<dbReference type="AlphaFoldDB" id="A0A815UU45"/>
<evidence type="ECO:0000259" key="1">
    <source>
        <dbReference type="PROSITE" id="PS50878"/>
    </source>
</evidence>
<dbReference type="Gene3D" id="1.10.10.2210">
    <property type="match status" value="1"/>
</dbReference>
<organism evidence="2 4">
    <name type="scientific">Rotaria sordida</name>
    <dbReference type="NCBI Taxonomy" id="392033"/>
    <lineage>
        <taxon>Eukaryota</taxon>
        <taxon>Metazoa</taxon>
        <taxon>Spiralia</taxon>
        <taxon>Gnathifera</taxon>
        <taxon>Rotifera</taxon>
        <taxon>Eurotatoria</taxon>
        <taxon>Bdelloidea</taxon>
        <taxon>Philodinida</taxon>
        <taxon>Philodinidae</taxon>
        <taxon>Rotaria</taxon>
    </lineage>
</organism>
<dbReference type="Proteomes" id="UP000663854">
    <property type="component" value="Unassembled WGS sequence"/>
</dbReference>
<dbReference type="InterPro" id="IPR000477">
    <property type="entry name" value="RT_dom"/>
</dbReference>
<sequence>KITASLPFIEIDLKLTPEQMSMFINGLKYVPPCQIRYIRKPSIDKKLTEQYENISNIVKQCLKDNIMSTTDERAKQAFSDLERIVQELKHTKISKKLHYRARFERRIVRGIQNLLRQRPDVVLCRADKTKALYCGSKATMIAKAYEYMTRTNAYETITNDHCPLTDIVNAVNGLLDSLVKQKGLTIRQANKLRPNLNRLELAHFHGLPKTHKDGTPLRPIIASINAPTTLISKFLNNLLAPIYLQVARETTFINDIDTVRKLEKYVSHRYLTSTTQFITADVKDLYTMIPRDGAIAALIRFLEKYSYHGKIGTLSIDHIVRMARLILDTNYFAYEKTYYRQKRGGAMGSAFTQVLANIYMLEWEQDLIRYQTQHHEIYGRYIDDIFMTTNQTTNEIINELNKAAQKDINIQIEYKISISVDFLDVTITNENGHLRTSIYHKPTAEPYILPFTSDHPRHIHRNIPYAALLRAVRLCSHVDDFHMERIRIDMSLLLNHYPPKFITKHIDRFFRLNNVISILKRVDQQQVYEELHKKLLEQLTRREKTLKTMMQDSIKNPQVLQTKIWDRKVMYPRYQFDSGLTLNFRRSFHSWWLKHYVFPTSNVNNVRIRLVPKINRTLEHFFIRKKPPREMLTEKEPST</sequence>
<dbReference type="Proteomes" id="UP000663870">
    <property type="component" value="Unassembled WGS sequence"/>
</dbReference>
<proteinExistence type="predicted"/>
<feature type="non-terminal residue" evidence="2">
    <location>
        <position position="1"/>
    </location>
</feature>
<evidence type="ECO:0000313" key="4">
    <source>
        <dbReference type="Proteomes" id="UP000663854"/>
    </source>
</evidence>
<comment type="caution">
    <text evidence="2">The sequence shown here is derived from an EMBL/GenBank/DDBJ whole genome shotgun (WGS) entry which is preliminary data.</text>
</comment>
<protein>
    <recommendedName>
        <fullName evidence="1">Reverse transcriptase domain-containing protein</fullName>
    </recommendedName>
</protein>
<dbReference type="Pfam" id="PF26215">
    <property type="entry name" value="HTH_animal"/>
    <property type="match status" value="1"/>
</dbReference>
<dbReference type="PANTHER" id="PTHR21301:SF10">
    <property type="entry name" value="REVERSE TRANSCRIPTASE DOMAIN-CONTAINING PROTEIN"/>
    <property type="match status" value="1"/>
</dbReference>
<dbReference type="EMBL" id="CAJNOL010013244">
    <property type="protein sequence ID" value="CAF1662976.1"/>
    <property type="molecule type" value="Genomic_DNA"/>
</dbReference>
<reference evidence="2" key="1">
    <citation type="submission" date="2021-02" db="EMBL/GenBank/DDBJ databases">
        <authorList>
            <person name="Nowell W R."/>
        </authorList>
    </citation>
    <scope>NUCLEOTIDE SEQUENCE</scope>
</reference>